<dbReference type="SUPFAM" id="SSF54060">
    <property type="entry name" value="His-Me finger endonucleases"/>
    <property type="match status" value="1"/>
</dbReference>
<evidence type="ECO:0000259" key="1">
    <source>
        <dbReference type="Pfam" id="PF13392"/>
    </source>
</evidence>
<gene>
    <name evidence="2" type="ORF">RCL2_000092800</name>
</gene>
<dbReference type="GO" id="GO:0004519">
    <property type="term" value="F:endonuclease activity"/>
    <property type="evidence" value="ECO:0007669"/>
    <property type="project" value="UniProtKB-KW"/>
</dbReference>
<dbReference type="Proteomes" id="UP000615446">
    <property type="component" value="Unassembled WGS sequence"/>
</dbReference>
<comment type="caution">
    <text evidence="2">The sequence shown here is derived from an EMBL/GenBank/DDBJ whole genome shotgun (WGS) entry which is preliminary data.</text>
</comment>
<protein>
    <submittedName>
        <fullName evidence="2">HNH endonuclease</fullName>
    </submittedName>
</protein>
<dbReference type="EMBL" id="BLAL01000006">
    <property type="protein sequence ID" value="GES73388.1"/>
    <property type="molecule type" value="Genomic_DNA"/>
</dbReference>
<accession>A0A8H3KPD5</accession>
<evidence type="ECO:0000313" key="3">
    <source>
        <dbReference type="Proteomes" id="UP000615446"/>
    </source>
</evidence>
<keyword evidence="2" id="KW-0540">Nuclease</keyword>
<dbReference type="InterPro" id="IPR044925">
    <property type="entry name" value="His-Me_finger_sf"/>
</dbReference>
<dbReference type="OrthoDB" id="2417035at2759"/>
<reference evidence="2" key="1">
    <citation type="submission" date="2019-10" db="EMBL/GenBank/DDBJ databases">
        <title>Conservation and host-specific expression of non-tandemly repeated heterogenous ribosome RNA gene in arbuscular mycorrhizal fungi.</title>
        <authorList>
            <person name="Maeda T."/>
            <person name="Kobayashi Y."/>
            <person name="Nakagawa T."/>
            <person name="Ezawa T."/>
            <person name="Yamaguchi K."/>
            <person name="Bino T."/>
            <person name="Nishimoto Y."/>
            <person name="Shigenobu S."/>
            <person name="Kawaguchi M."/>
        </authorList>
    </citation>
    <scope>NUCLEOTIDE SEQUENCE</scope>
    <source>
        <strain evidence="2">HR1</strain>
    </source>
</reference>
<sequence length="102" mass="11740">MHLISESYISECCSGKQKTSGGWRWMYYKDHIEPNPNEKLSLIHENSEFHLLKEFTLAFCPKEEGKEYVNHIDGDPTNNNASNLEWCSTKRKYATCCTSSAS</sequence>
<keyword evidence="2" id="KW-0378">Hydrolase</keyword>
<name>A0A8H3KPD5_9GLOM</name>
<dbReference type="AlphaFoldDB" id="A0A8H3KPD5"/>
<dbReference type="Gene3D" id="3.90.75.20">
    <property type="match status" value="1"/>
</dbReference>
<dbReference type="InterPro" id="IPR003615">
    <property type="entry name" value="HNH_nuc"/>
</dbReference>
<proteinExistence type="predicted"/>
<keyword evidence="2" id="KW-0255">Endonuclease</keyword>
<evidence type="ECO:0000313" key="2">
    <source>
        <dbReference type="EMBL" id="GES73388.1"/>
    </source>
</evidence>
<dbReference type="Pfam" id="PF13392">
    <property type="entry name" value="HNH_3"/>
    <property type="match status" value="1"/>
</dbReference>
<feature type="domain" description="HNH nuclease" evidence="1">
    <location>
        <begin position="63"/>
        <end position="89"/>
    </location>
</feature>
<organism evidence="2 3">
    <name type="scientific">Rhizophagus clarus</name>
    <dbReference type="NCBI Taxonomy" id="94130"/>
    <lineage>
        <taxon>Eukaryota</taxon>
        <taxon>Fungi</taxon>
        <taxon>Fungi incertae sedis</taxon>
        <taxon>Mucoromycota</taxon>
        <taxon>Glomeromycotina</taxon>
        <taxon>Glomeromycetes</taxon>
        <taxon>Glomerales</taxon>
        <taxon>Glomeraceae</taxon>
        <taxon>Rhizophagus</taxon>
    </lineage>
</organism>